<protein>
    <submittedName>
        <fullName evidence="1">Cadherin repeat domain-containing protein</fullName>
    </submittedName>
</protein>
<reference evidence="1" key="1">
    <citation type="submission" date="2020-06" db="EMBL/GenBank/DDBJ databases">
        <authorList>
            <person name="Dong N."/>
        </authorList>
    </citation>
    <scope>NUCLEOTIDE SEQUENCE</scope>
    <source>
        <strain evidence="1">R1692</strain>
    </source>
</reference>
<evidence type="ECO:0000313" key="2">
    <source>
        <dbReference type="Proteomes" id="UP001170954"/>
    </source>
</evidence>
<sequence>MQKSSVNIQSSNGESSAFIYTLFSEKASSFELHSEATRISGTKWNAKSKGIDGETIKIENDKVVFAGTSGSLTQKEEKTYELEPQLLKDGFAVASSKIKFIFIPAIQFVYGTYYPDLNLTVKYNYLIVDLQAGYVSKAPAFYPESYKGKFNIDKIEWNNKPYDDIKVNFSINEDTGIISTKAKNDLQKGSYKLTIKATAKHGLEFTTPMTLVLE</sequence>
<accession>A0ABT7NRK4</accession>
<comment type="caution">
    <text evidence="1">The sequence shown here is derived from an EMBL/GenBank/DDBJ whole genome shotgun (WGS) entry which is preliminary data.</text>
</comment>
<proteinExistence type="predicted"/>
<dbReference type="InterPro" id="IPR015919">
    <property type="entry name" value="Cadherin-like_sf"/>
</dbReference>
<dbReference type="RefSeq" id="WP_286652090.1">
    <property type="nucleotide sequence ID" value="NZ_JACAGK010000059.1"/>
</dbReference>
<dbReference type="SUPFAM" id="SSF49313">
    <property type="entry name" value="Cadherin-like"/>
    <property type="match status" value="1"/>
</dbReference>
<name>A0ABT7NRK4_9SPHI</name>
<dbReference type="Gene3D" id="2.60.40.2710">
    <property type="match status" value="1"/>
</dbReference>
<dbReference type="Proteomes" id="UP001170954">
    <property type="component" value="Unassembled WGS sequence"/>
</dbReference>
<gene>
    <name evidence="1" type="ORF">HX018_16520</name>
</gene>
<evidence type="ECO:0000313" key="1">
    <source>
        <dbReference type="EMBL" id="MDM1049845.1"/>
    </source>
</evidence>
<keyword evidence="2" id="KW-1185">Reference proteome</keyword>
<organism evidence="1 2">
    <name type="scientific">Sphingobacterium hotanense</name>
    <dbReference type="NCBI Taxonomy" id="649196"/>
    <lineage>
        <taxon>Bacteria</taxon>
        <taxon>Pseudomonadati</taxon>
        <taxon>Bacteroidota</taxon>
        <taxon>Sphingobacteriia</taxon>
        <taxon>Sphingobacteriales</taxon>
        <taxon>Sphingobacteriaceae</taxon>
        <taxon>Sphingobacterium</taxon>
    </lineage>
</organism>
<dbReference type="CDD" id="cd11304">
    <property type="entry name" value="Cadherin_repeat"/>
    <property type="match status" value="1"/>
</dbReference>
<dbReference type="EMBL" id="JACAGK010000059">
    <property type="protein sequence ID" value="MDM1049845.1"/>
    <property type="molecule type" value="Genomic_DNA"/>
</dbReference>
<reference evidence="1" key="2">
    <citation type="journal article" date="2022" name="Sci. Total Environ.">
        <title>Prevalence, transmission, and molecular epidemiology of tet(X)-positive bacteria among humans, animals, and environmental niches in China: An epidemiological, and genomic-based study.</title>
        <authorList>
            <person name="Dong N."/>
            <person name="Zeng Y."/>
            <person name="Cai C."/>
            <person name="Sun C."/>
            <person name="Lu J."/>
            <person name="Liu C."/>
            <person name="Zhou H."/>
            <person name="Sun Q."/>
            <person name="Shu L."/>
            <person name="Wang H."/>
            <person name="Wang Y."/>
            <person name="Wang S."/>
            <person name="Wu C."/>
            <person name="Chan E.W."/>
            <person name="Chen G."/>
            <person name="Shen Z."/>
            <person name="Chen S."/>
            <person name="Zhang R."/>
        </authorList>
    </citation>
    <scope>NUCLEOTIDE SEQUENCE</scope>
    <source>
        <strain evidence="1">R1692</strain>
    </source>
</reference>